<dbReference type="GO" id="GO:0005737">
    <property type="term" value="C:cytoplasm"/>
    <property type="evidence" value="ECO:0007669"/>
    <property type="project" value="TreeGrafter"/>
</dbReference>
<dbReference type="RefSeq" id="WP_264012680.1">
    <property type="nucleotide sequence ID" value="NZ_JACKSJ010000086.1"/>
</dbReference>
<keyword evidence="8" id="KW-1185">Reference proteome</keyword>
<dbReference type="Pfam" id="PF02784">
    <property type="entry name" value="Orn_Arg_deC_N"/>
    <property type="match status" value="1"/>
</dbReference>
<proteinExistence type="inferred from homology"/>
<dbReference type="AlphaFoldDB" id="A0A9X3BMK2"/>
<reference evidence="7" key="1">
    <citation type="submission" date="2020-07" db="EMBL/GenBank/DDBJ databases">
        <authorList>
            <person name="Pettersson B.M.F."/>
            <person name="Behra P.R.K."/>
            <person name="Ramesh M."/>
            <person name="Das S."/>
            <person name="Dasgupta S."/>
            <person name="Kirsebom L.A."/>
        </authorList>
    </citation>
    <scope>NUCLEOTIDE SEQUENCE</scope>
    <source>
        <strain evidence="7">DSM 44615</strain>
    </source>
</reference>
<dbReference type="InterPro" id="IPR009006">
    <property type="entry name" value="Ala_racemase/Decarboxylase_C"/>
</dbReference>
<dbReference type="PRINTS" id="PR01179">
    <property type="entry name" value="ODADCRBXLASE"/>
</dbReference>
<keyword evidence="4" id="KW-0456">Lyase</keyword>
<comment type="caution">
    <text evidence="7">The sequence shown here is derived from an EMBL/GenBank/DDBJ whole genome shotgun (WGS) entry which is preliminary data.</text>
</comment>
<dbReference type="Gene3D" id="2.40.37.10">
    <property type="entry name" value="Lyase, Ornithine Decarboxylase, Chain A, domain 1"/>
    <property type="match status" value="1"/>
</dbReference>
<comment type="cofactor">
    <cofactor evidence="1 5">
        <name>pyridoxal 5'-phosphate</name>
        <dbReference type="ChEBI" id="CHEBI:597326"/>
    </cofactor>
</comment>
<dbReference type="InterPro" id="IPR022644">
    <property type="entry name" value="De-COase2_N"/>
</dbReference>
<evidence type="ECO:0000256" key="1">
    <source>
        <dbReference type="ARBA" id="ARBA00001933"/>
    </source>
</evidence>
<evidence type="ECO:0000259" key="6">
    <source>
        <dbReference type="Pfam" id="PF02784"/>
    </source>
</evidence>
<feature type="domain" description="Orn/DAP/Arg decarboxylase 2 N-terminal" evidence="6">
    <location>
        <begin position="44"/>
        <end position="278"/>
    </location>
</feature>
<dbReference type="GO" id="GO:0004586">
    <property type="term" value="F:ornithine decarboxylase activity"/>
    <property type="evidence" value="ECO:0007669"/>
    <property type="project" value="TreeGrafter"/>
</dbReference>
<dbReference type="Proteomes" id="UP001140293">
    <property type="component" value="Unassembled WGS sequence"/>
</dbReference>
<dbReference type="CDD" id="cd00622">
    <property type="entry name" value="PLPDE_III_ODC"/>
    <property type="match status" value="1"/>
</dbReference>
<dbReference type="EMBL" id="JACKSJ010000086">
    <property type="protein sequence ID" value="MCV7170489.1"/>
    <property type="molecule type" value="Genomic_DNA"/>
</dbReference>
<dbReference type="InterPro" id="IPR002433">
    <property type="entry name" value="Orn_de-COase"/>
</dbReference>
<dbReference type="GO" id="GO:0033387">
    <property type="term" value="P:putrescine biosynthetic process from arginine, via ornithine"/>
    <property type="evidence" value="ECO:0007669"/>
    <property type="project" value="TreeGrafter"/>
</dbReference>
<evidence type="ECO:0000313" key="8">
    <source>
        <dbReference type="Proteomes" id="UP001140293"/>
    </source>
</evidence>
<sequence>MDATVRSRRSLLREELRGSSGTGAARYRALAARHGTPLLLLDAGRVTARYRELAAHLPGFGLHYAVKAAPHPSVLAAVAACGGSFDVATNGEIDLLRSLGLSVSRCIHTHPVKKPTDIDHAYAAGIRTFVVDNPVEAQKFTGRPDDIEVLVRLAFRNPSAKSDLSTKFGVEPDEAELLVKHVLAAGVQFAGFSFHVGSQGSTAEPYRTALRGTLDLVGHIADTLAVPTRVIDIGGGFPVSYREPMPTLSAVAGIVDEVLGARRGEFTLLAEPGRFLAADSMTLLTSVVGSAQRGGRQWHYLDDGVYGSYSNVMTEDVHPPILALSELEGVAADDVVTLAGPTCDSVDVVARDYPMPPLAVGDILVSPMMGAYTAVTASRFNGIAATPIVDHTRPAT</sequence>
<gene>
    <name evidence="7" type="ORF">H7I41_11240</name>
</gene>
<evidence type="ECO:0000313" key="7">
    <source>
        <dbReference type="EMBL" id="MCV7170489.1"/>
    </source>
</evidence>
<dbReference type="InterPro" id="IPR000183">
    <property type="entry name" value="Orn/DAP/Arg_de-COase"/>
</dbReference>
<dbReference type="Gene3D" id="3.20.20.10">
    <property type="entry name" value="Alanine racemase"/>
    <property type="match status" value="1"/>
</dbReference>
<protein>
    <submittedName>
        <fullName evidence="7">Type III PLP-dependent enzyme</fullName>
    </submittedName>
</protein>
<evidence type="ECO:0000256" key="5">
    <source>
        <dbReference type="PIRSR" id="PIRSR600183-50"/>
    </source>
</evidence>
<dbReference type="SUPFAM" id="SSF51419">
    <property type="entry name" value="PLP-binding barrel"/>
    <property type="match status" value="1"/>
</dbReference>
<keyword evidence="3 5" id="KW-0663">Pyridoxal phosphate</keyword>
<dbReference type="PANTHER" id="PTHR11482:SF6">
    <property type="entry name" value="ORNITHINE DECARBOXYLASE 1-RELATED"/>
    <property type="match status" value="1"/>
</dbReference>
<dbReference type="PANTHER" id="PTHR11482">
    <property type="entry name" value="ARGININE/DIAMINOPIMELATE/ORNITHINE DECARBOXYLASE"/>
    <property type="match status" value="1"/>
</dbReference>
<evidence type="ECO:0000256" key="4">
    <source>
        <dbReference type="ARBA" id="ARBA00023239"/>
    </source>
</evidence>
<dbReference type="InterPro" id="IPR029066">
    <property type="entry name" value="PLP-binding_barrel"/>
</dbReference>
<dbReference type="PRINTS" id="PR01182">
    <property type="entry name" value="ORNDCRBXLASE"/>
</dbReference>
<name>A0A9X3BMK2_9MYCO</name>
<dbReference type="SUPFAM" id="SSF50621">
    <property type="entry name" value="Alanine racemase C-terminal domain-like"/>
    <property type="match status" value="1"/>
</dbReference>
<feature type="modified residue" description="N6-(pyridoxal phosphate)lysine" evidence="5">
    <location>
        <position position="67"/>
    </location>
</feature>
<feature type="active site" description="Proton donor" evidence="5">
    <location>
        <position position="343"/>
    </location>
</feature>
<accession>A0A9X3BMK2</accession>
<reference evidence="7" key="2">
    <citation type="journal article" date="2022" name="BMC Genomics">
        <title>Comparative genome analysis of mycobacteria focusing on tRNA and non-coding RNA.</title>
        <authorList>
            <person name="Behra P.R.K."/>
            <person name="Pettersson B.M.F."/>
            <person name="Ramesh M."/>
            <person name="Das S."/>
            <person name="Dasgupta S."/>
            <person name="Kirsebom L.A."/>
        </authorList>
    </citation>
    <scope>NUCLEOTIDE SEQUENCE</scope>
    <source>
        <strain evidence="7">DSM 44615</strain>
    </source>
</reference>
<comment type="similarity">
    <text evidence="2">Belongs to the Orn/Lys/Arg decarboxylase class-II family.</text>
</comment>
<dbReference type="FunFam" id="3.20.20.10:FF:000008">
    <property type="entry name" value="Ornithine decarboxylase"/>
    <property type="match status" value="1"/>
</dbReference>
<evidence type="ECO:0000256" key="2">
    <source>
        <dbReference type="ARBA" id="ARBA00008872"/>
    </source>
</evidence>
<evidence type="ECO:0000256" key="3">
    <source>
        <dbReference type="ARBA" id="ARBA00022898"/>
    </source>
</evidence>
<organism evidence="7 8">
    <name type="scientific">[Mycobacterium] manitobense</name>
    <dbReference type="NCBI Taxonomy" id="190147"/>
    <lineage>
        <taxon>Bacteria</taxon>
        <taxon>Bacillati</taxon>
        <taxon>Actinomycetota</taxon>
        <taxon>Actinomycetes</taxon>
        <taxon>Mycobacteriales</taxon>
        <taxon>Mycobacteriaceae</taxon>
        <taxon>Mycolicibacterium</taxon>
    </lineage>
</organism>